<evidence type="ECO:0000313" key="1">
    <source>
        <dbReference type="EMBL" id="MTJ44014.1"/>
    </source>
</evidence>
<accession>A0ACC7S865</accession>
<dbReference type="EMBL" id="VILF01000003">
    <property type="protein sequence ID" value="MTJ44014.1"/>
    <property type="molecule type" value="Genomic_DNA"/>
</dbReference>
<proteinExistence type="predicted"/>
<gene>
    <name evidence="1" type="ORF">FJR39_12780</name>
</gene>
<protein>
    <submittedName>
        <fullName evidence="1">Type II toxin-antitoxin system ParD family antitoxin</fullName>
    </submittedName>
</protein>
<evidence type="ECO:0000313" key="2">
    <source>
        <dbReference type="Proteomes" id="UP001517388"/>
    </source>
</evidence>
<dbReference type="Proteomes" id="UP001517388">
    <property type="component" value="Unassembled WGS sequence"/>
</dbReference>
<name>A0ACC7S865_DOLFA</name>
<keyword evidence="2" id="KW-1185">Reference proteome</keyword>
<organism evidence="1 2">
    <name type="scientific">Dolichospermum flos-aquae UHCC 0037</name>
    <dbReference type="NCBI Taxonomy" id="2590026"/>
    <lineage>
        <taxon>Bacteria</taxon>
        <taxon>Bacillati</taxon>
        <taxon>Cyanobacteriota</taxon>
        <taxon>Cyanophyceae</taxon>
        <taxon>Nostocales</taxon>
        <taxon>Aphanizomenonaceae</taxon>
        <taxon>Dolichospermum</taxon>
    </lineage>
</organism>
<comment type="caution">
    <text evidence="1">The sequence shown here is derived from an EMBL/GenBank/DDBJ whole genome shotgun (WGS) entry which is preliminary data.</text>
</comment>
<sequence>MNIQIKPELEQIIQAQIAMGRYTNPEDVISKALKLLLEWDKGYQNWLEETREKVDIAIEQLDRGEGINGDVVISQLRDKLRQAREIQG</sequence>
<reference evidence="2" key="1">
    <citation type="journal article" date="2020" name="Toxins">
        <title>Phylogenomic Analysis of Secondary Metabolism in the Toxic Cyanobacterial Genera Anabaena, Dolichospermum and Aphanizomenon.</title>
        <authorList>
            <person name="Oesterholm J."/>
            <person name="Popin R.V."/>
            <person name="Fewer D.P."/>
            <person name="Sivonen K."/>
        </authorList>
    </citation>
    <scope>NUCLEOTIDE SEQUENCE [LARGE SCALE GENOMIC DNA]</scope>
    <source>
        <strain evidence="2">UHCC 0037</strain>
    </source>
</reference>